<reference evidence="1" key="1">
    <citation type="submission" date="2022-10" db="EMBL/GenBank/DDBJ databases">
        <title>Culturing micro-colonial fungi from biological soil crusts in the Mojave desert and describing Neophaeococcomyces mojavensis, and introducing the new genera and species Taxawa tesnikishii.</title>
        <authorList>
            <person name="Kurbessoian T."/>
            <person name="Stajich J.E."/>
        </authorList>
    </citation>
    <scope>NUCLEOTIDE SEQUENCE</scope>
    <source>
        <strain evidence="1">TK_41</strain>
    </source>
</reference>
<gene>
    <name evidence="1" type="ORF">H2200_007541</name>
</gene>
<evidence type="ECO:0000313" key="1">
    <source>
        <dbReference type="EMBL" id="KAJ9608553.1"/>
    </source>
</evidence>
<dbReference type="EMBL" id="JAPDRK010000010">
    <property type="protein sequence ID" value="KAJ9608553.1"/>
    <property type="molecule type" value="Genomic_DNA"/>
</dbReference>
<name>A0AA38X855_9EURO</name>
<organism evidence="1 2">
    <name type="scientific">Cladophialophora chaetospira</name>
    <dbReference type="NCBI Taxonomy" id="386627"/>
    <lineage>
        <taxon>Eukaryota</taxon>
        <taxon>Fungi</taxon>
        <taxon>Dikarya</taxon>
        <taxon>Ascomycota</taxon>
        <taxon>Pezizomycotina</taxon>
        <taxon>Eurotiomycetes</taxon>
        <taxon>Chaetothyriomycetidae</taxon>
        <taxon>Chaetothyriales</taxon>
        <taxon>Herpotrichiellaceae</taxon>
        <taxon>Cladophialophora</taxon>
    </lineage>
</organism>
<keyword evidence="2" id="KW-1185">Reference proteome</keyword>
<sequence>MDTKEEERTFIQLLRSGPEDQIKRHAATLLAAYVVDIEKSGLVPENVRADMWKGLDRTKMEDRLQVCKVTLEWAIAAGKYQAKEQLVKLHAIAHLGQYTTQEIQAQAPKVITVLEDPAKAVTEESLKERMRQVWKFLERLAIFDLPLGRAIAELVKGHPV</sequence>
<evidence type="ECO:0000313" key="2">
    <source>
        <dbReference type="Proteomes" id="UP001172673"/>
    </source>
</evidence>
<accession>A0AA38X855</accession>
<comment type="caution">
    <text evidence="1">The sequence shown here is derived from an EMBL/GenBank/DDBJ whole genome shotgun (WGS) entry which is preliminary data.</text>
</comment>
<dbReference type="Proteomes" id="UP001172673">
    <property type="component" value="Unassembled WGS sequence"/>
</dbReference>
<proteinExistence type="predicted"/>
<dbReference type="AlphaFoldDB" id="A0AA38X855"/>
<protein>
    <submittedName>
        <fullName evidence="1">Uncharacterized protein</fullName>
    </submittedName>
</protein>